<dbReference type="Pfam" id="PF02518">
    <property type="entry name" value="HATPase_c"/>
    <property type="match status" value="1"/>
</dbReference>
<evidence type="ECO:0000256" key="6">
    <source>
        <dbReference type="ARBA" id="ARBA00022679"/>
    </source>
</evidence>
<dbReference type="InterPro" id="IPR036890">
    <property type="entry name" value="HATPase_C_sf"/>
</dbReference>
<evidence type="ECO:0000256" key="12">
    <source>
        <dbReference type="ARBA" id="ARBA00023012"/>
    </source>
</evidence>
<dbReference type="CDD" id="cd00082">
    <property type="entry name" value="HisKA"/>
    <property type="match status" value="1"/>
</dbReference>
<keyword evidence="4 14" id="KW-0997">Cell inner membrane</keyword>
<keyword evidence="11 14" id="KW-1133">Transmembrane helix</keyword>
<dbReference type="GO" id="GO:0005886">
    <property type="term" value="C:plasma membrane"/>
    <property type="evidence" value="ECO:0007669"/>
    <property type="project" value="UniProtKB-SubCell"/>
</dbReference>
<dbReference type="PROSITE" id="PS50109">
    <property type="entry name" value="HIS_KIN"/>
    <property type="match status" value="1"/>
</dbReference>
<dbReference type="Pfam" id="PF00672">
    <property type="entry name" value="HAMP"/>
    <property type="match status" value="1"/>
</dbReference>
<keyword evidence="3 14" id="KW-1003">Cell membrane</keyword>
<evidence type="ECO:0000256" key="9">
    <source>
        <dbReference type="ARBA" id="ARBA00022777"/>
    </source>
</evidence>
<accession>A0AAU7QD90</accession>
<dbReference type="GO" id="GO:0005524">
    <property type="term" value="F:ATP binding"/>
    <property type="evidence" value="ECO:0007669"/>
    <property type="project" value="UniProtKB-KW"/>
</dbReference>
<dbReference type="EC" id="2.7.13.3" evidence="14"/>
<dbReference type="PRINTS" id="PR00344">
    <property type="entry name" value="BCTRLSENSOR"/>
</dbReference>
<dbReference type="SUPFAM" id="SSF47384">
    <property type="entry name" value="Homodimeric domain of signal transducing histidine kinase"/>
    <property type="match status" value="1"/>
</dbReference>
<keyword evidence="10 14" id="KW-0067">ATP-binding</keyword>
<evidence type="ECO:0000259" key="15">
    <source>
        <dbReference type="PROSITE" id="PS50109"/>
    </source>
</evidence>
<evidence type="ECO:0000256" key="14">
    <source>
        <dbReference type="RuleBase" id="RU364088"/>
    </source>
</evidence>
<protein>
    <recommendedName>
        <fullName evidence="14">Sensor protein</fullName>
        <ecNumber evidence="14">2.7.13.3</ecNumber>
    </recommendedName>
</protein>
<keyword evidence="9 14" id="KW-0418">Kinase</keyword>
<name>A0AAU7QD90_9GAMM</name>
<proteinExistence type="predicted"/>
<evidence type="ECO:0000256" key="3">
    <source>
        <dbReference type="ARBA" id="ARBA00022475"/>
    </source>
</evidence>
<evidence type="ECO:0000256" key="4">
    <source>
        <dbReference type="ARBA" id="ARBA00022519"/>
    </source>
</evidence>
<evidence type="ECO:0000256" key="10">
    <source>
        <dbReference type="ARBA" id="ARBA00022840"/>
    </source>
</evidence>
<dbReference type="InterPro" id="IPR005467">
    <property type="entry name" value="His_kinase_dom"/>
</dbReference>
<evidence type="ECO:0000256" key="2">
    <source>
        <dbReference type="ARBA" id="ARBA00004533"/>
    </source>
</evidence>
<evidence type="ECO:0000256" key="13">
    <source>
        <dbReference type="ARBA" id="ARBA00023136"/>
    </source>
</evidence>
<dbReference type="SUPFAM" id="SSF158472">
    <property type="entry name" value="HAMP domain-like"/>
    <property type="match status" value="1"/>
</dbReference>
<dbReference type="PANTHER" id="PTHR45436">
    <property type="entry name" value="SENSOR HISTIDINE KINASE YKOH"/>
    <property type="match status" value="1"/>
</dbReference>
<dbReference type="Gene3D" id="3.30.565.10">
    <property type="entry name" value="Histidine kinase-like ATPase, C-terminal domain"/>
    <property type="match status" value="1"/>
</dbReference>
<dbReference type="InterPro" id="IPR003660">
    <property type="entry name" value="HAMP_dom"/>
</dbReference>
<keyword evidence="12 14" id="KW-0902">Two-component regulatory system</keyword>
<dbReference type="NCBIfam" id="TIGR01386">
    <property type="entry name" value="cztS_silS_copS"/>
    <property type="match status" value="1"/>
</dbReference>
<keyword evidence="13 14" id="KW-0472">Membrane</keyword>
<keyword evidence="7 14" id="KW-0812">Transmembrane</keyword>
<dbReference type="InterPro" id="IPR050428">
    <property type="entry name" value="TCS_sensor_his_kinase"/>
</dbReference>
<keyword evidence="8 14" id="KW-0547">Nucleotide-binding</keyword>
<dbReference type="Gene3D" id="6.10.340.10">
    <property type="match status" value="1"/>
</dbReference>
<dbReference type="SUPFAM" id="SSF55874">
    <property type="entry name" value="ATPase domain of HSP90 chaperone/DNA topoisomerase II/histidine kinase"/>
    <property type="match status" value="1"/>
</dbReference>
<dbReference type="CDD" id="cd06225">
    <property type="entry name" value="HAMP"/>
    <property type="match status" value="1"/>
</dbReference>
<evidence type="ECO:0000256" key="11">
    <source>
        <dbReference type="ARBA" id="ARBA00022989"/>
    </source>
</evidence>
<dbReference type="PROSITE" id="PS50885">
    <property type="entry name" value="HAMP"/>
    <property type="match status" value="1"/>
</dbReference>
<comment type="function">
    <text evidence="14">Member of a two-component regulatory system.</text>
</comment>
<keyword evidence="5" id="KW-0597">Phosphoprotein</keyword>
<feature type="transmembrane region" description="Helical" evidence="14">
    <location>
        <begin position="6"/>
        <end position="30"/>
    </location>
</feature>
<feature type="domain" description="HAMP" evidence="16">
    <location>
        <begin position="188"/>
        <end position="241"/>
    </location>
</feature>
<dbReference type="Pfam" id="PF00512">
    <property type="entry name" value="HisKA"/>
    <property type="match status" value="1"/>
</dbReference>
<dbReference type="InterPro" id="IPR003661">
    <property type="entry name" value="HisK_dim/P_dom"/>
</dbReference>
<dbReference type="CDD" id="cd00075">
    <property type="entry name" value="HATPase"/>
    <property type="match status" value="1"/>
</dbReference>
<feature type="domain" description="Histidine kinase" evidence="15">
    <location>
        <begin position="249"/>
        <end position="462"/>
    </location>
</feature>
<comment type="catalytic activity">
    <reaction evidence="1 14">
        <text>ATP + protein L-histidine = ADP + protein N-phospho-L-histidine.</text>
        <dbReference type="EC" id="2.7.13.3"/>
    </reaction>
</comment>
<dbReference type="Gene3D" id="1.10.287.130">
    <property type="match status" value="1"/>
</dbReference>
<dbReference type="PANTHER" id="PTHR45436:SF3">
    <property type="entry name" value="SENSOR HISTIDINE KINASE HPRS"/>
    <property type="match status" value="1"/>
</dbReference>
<evidence type="ECO:0000313" key="17">
    <source>
        <dbReference type="EMBL" id="XBS70311.1"/>
    </source>
</evidence>
<evidence type="ECO:0000256" key="5">
    <source>
        <dbReference type="ARBA" id="ARBA00022553"/>
    </source>
</evidence>
<gene>
    <name evidence="17" type="ORF">ABK905_03330</name>
</gene>
<dbReference type="InterPro" id="IPR036097">
    <property type="entry name" value="HisK_dim/P_sf"/>
</dbReference>
<keyword evidence="6 14" id="KW-0808">Transferase</keyword>
<organism evidence="17">
    <name type="scientific">Acerihabitans sp. KWT182</name>
    <dbReference type="NCBI Taxonomy" id="3157919"/>
    <lineage>
        <taxon>Bacteria</taxon>
        <taxon>Pseudomonadati</taxon>
        <taxon>Pseudomonadota</taxon>
        <taxon>Gammaproteobacteria</taxon>
        <taxon>Enterobacterales</taxon>
        <taxon>Pectobacteriaceae</taxon>
        <taxon>Acerihabitans</taxon>
    </lineage>
</organism>
<evidence type="ECO:0000256" key="8">
    <source>
        <dbReference type="ARBA" id="ARBA00022741"/>
    </source>
</evidence>
<comment type="subcellular location">
    <subcellularLocation>
        <location evidence="2 14">Cell inner membrane</location>
    </subcellularLocation>
</comment>
<dbReference type="SMART" id="SM00387">
    <property type="entry name" value="HATPase_c"/>
    <property type="match status" value="1"/>
</dbReference>
<dbReference type="InterPro" id="IPR006290">
    <property type="entry name" value="CztS_silS_copS"/>
</dbReference>
<dbReference type="SMART" id="SM00388">
    <property type="entry name" value="HisKA"/>
    <property type="match status" value="1"/>
</dbReference>
<dbReference type="SMART" id="SM00304">
    <property type="entry name" value="HAMP"/>
    <property type="match status" value="1"/>
</dbReference>
<evidence type="ECO:0000259" key="16">
    <source>
        <dbReference type="PROSITE" id="PS50885"/>
    </source>
</evidence>
<dbReference type="EMBL" id="CP157947">
    <property type="protein sequence ID" value="XBS70311.1"/>
    <property type="molecule type" value="Genomic_DNA"/>
</dbReference>
<sequence>MRRLSLTARLAVILASLTLTVMAAVGFIMYRTLERQLIVRDDGALITRVEQIRTMLRDEDVLDLIHNKPQLFANMLGNTESLLVLRFPGRAPLIEVNPGRSPVPDIGAVPADGKLTLAAVHHGVQGEVPFIYTAAQADTRRPPYRLEIITGRLMMERTHMLASYRRRIVAVVTGASLLTMLLAGLVTRRGLLPLHRLAAQTGRIGSKNLSIRIDSRDAPPELKTLIDALNLMLDRLELSFTQLSQVSADMAHDLRTPIATLLGQTEVALSRPRPAEHYARLLGSNFEELGRLSKMIENMLFLARAEQAGHAIDRASLDIGEEFATLYDYFDGPAQERGLRLTFAGNGKIYADPQLLRRALANLLANALQYADAGTEVTISARRHADEMRICVSNHGPDIGKEHLERLFERFYRVDASRATSSRASGLGLAIVRGIMTLHQGNWLATSAGGVTRFQLGFPIPPSDAALMAGDMAKGA</sequence>
<feature type="transmembrane region" description="Helical" evidence="14">
    <location>
        <begin position="168"/>
        <end position="186"/>
    </location>
</feature>
<dbReference type="AlphaFoldDB" id="A0AAU7QD90"/>
<evidence type="ECO:0000256" key="1">
    <source>
        <dbReference type="ARBA" id="ARBA00000085"/>
    </source>
</evidence>
<evidence type="ECO:0000256" key="7">
    <source>
        <dbReference type="ARBA" id="ARBA00022692"/>
    </source>
</evidence>
<reference evidence="17" key="1">
    <citation type="submission" date="2024-06" db="EMBL/GenBank/DDBJ databases">
        <authorList>
            <person name="Coelho C."/>
            <person name="Bento M."/>
            <person name="Garcia E."/>
            <person name="Camelo A."/>
            <person name="Brandao I."/>
            <person name="Espirito Santo C."/>
            <person name="Trovao J."/>
            <person name="Verissimo A."/>
            <person name="Costa J."/>
            <person name="Tiago I."/>
        </authorList>
    </citation>
    <scope>NUCLEOTIDE SEQUENCE</scope>
    <source>
        <strain evidence="17">KWT182</strain>
    </source>
</reference>
<dbReference type="GO" id="GO:0000155">
    <property type="term" value="F:phosphorelay sensor kinase activity"/>
    <property type="evidence" value="ECO:0007669"/>
    <property type="project" value="InterPro"/>
</dbReference>
<dbReference type="InterPro" id="IPR004358">
    <property type="entry name" value="Sig_transdc_His_kin-like_C"/>
</dbReference>
<dbReference type="InterPro" id="IPR003594">
    <property type="entry name" value="HATPase_dom"/>
</dbReference>